<protein>
    <recommendedName>
        <fullName evidence="3">Reverse transcriptase domain-containing protein</fullName>
    </recommendedName>
</protein>
<evidence type="ECO:0000313" key="1">
    <source>
        <dbReference type="EMBL" id="KYP52203.1"/>
    </source>
</evidence>
<dbReference type="AlphaFoldDB" id="A0A151SBQ2"/>
<evidence type="ECO:0000313" key="2">
    <source>
        <dbReference type="Proteomes" id="UP000075243"/>
    </source>
</evidence>
<name>A0A151SBQ2_CAJCA</name>
<evidence type="ECO:0008006" key="3">
    <source>
        <dbReference type="Google" id="ProtNLM"/>
    </source>
</evidence>
<accession>A0A151SBQ2</accession>
<reference evidence="1" key="1">
    <citation type="journal article" date="2012" name="Nat. Biotechnol.">
        <title>Draft genome sequence of pigeonpea (Cajanus cajan), an orphan legume crop of resource-poor farmers.</title>
        <authorList>
            <person name="Varshney R.K."/>
            <person name="Chen W."/>
            <person name="Li Y."/>
            <person name="Bharti A.K."/>
            <person name="Saxena R.K."/>
            <person name="Schlueter J.A."/>
            <person name="Donoghue M.T."/>
            <person name="Azam S."/>
            <person name="Fan G."/>
            <person name="Whaley A.M."/>
            <person name="Farmer A.D."/>
            <person name="Sheridan J."/>
            <person name="Iwata A."/>
            <person name="Tuteja R."/>
            <person name="Penmetsa R.V."/>
            <person name="Wu W."/>
            <person name="Upadhyaya H.D."/>
            <person name="Yang S.P."/>
            <person name="Shah T."/>
            <person name="Saxena K.B."/>
            <person name="Michael T."/>
            <person name="McCombie W.R."/>
            <person name="Yang B."/>
            <person name="Zhang G."/>
            <person name="Yang H."/>
            <person name="Wang J."/>
            <person name="Spillane C."/>
            <person name="Cook D.R."/>
            <person name="May G.D."/>
            <person name="Xu X."/>
            <person name="Jackson S.A."/>
        </authorList>
    </citation>
    <scope>NUCLEOTIDE SEQUENCE [LARGE SCALE GENOMIC DNA]</scope>
</reference>
<organism evidence="1 2">
    <name type="scientific">Cajanus cajan</name>
    <name type="common">Pigeon pea</name>
    <name type="synonym">Cajanus indicus</name>
    <dbReference type="NCBI Taxonomy" id="3821"/>
    <lineage>
        <taxon>Eukaryota</taxon>
        <taxon>Viridiplantae</taxon>
        <taxon>Streptophyta</taxon>
        <taxon>Embryophyta</taxon>
        <taxon>Tracheophyta</taxon>
        <taxon>Spermatophyta</taxon>
        <taxon>Magnoliopsida</taxon>
        <taxon>eudicotyledons</taxon>
        <taxon>Gunneridae</taxon>
        <taxon>Pentapetalae</taxon>
        <taxon>rosids</taxon>
        <taxon>fabids</taxon>
        <taxon>Fabales</taxon>
        <taxon>Fabaceae</taxon>
        <taxon>Papilionoideae</taxon>
        <taxon>50 kb inversion clade</taxon>
        <taxon>NPAAA clade</taxon>
        <taxon>indigoferoid/millettioid clade</taxon>
        <taxon>Phaseoleae</taxon>
        <taxon>Cajanus</taxon>
    </lineage>
</organism>
<proteinExistence type="predicted"/>
<dbReference type="EMBL" id="KQ483427">
    <property type="protein sequence ID" value="KYP52203.1"/>
    <property type="molecule type" value="Genomic_DNA"/>
</dbReference>
<sequence>MRPISLCNISYKVITKVLPHRLCLLIKDHICRVLDGSTPSHGIRQGDPISPYLFVLYV</sequence>
<keyword evidence="2" id="KW-1185">Reference proteome</keyword>
<dbReference type="Gramene" id="C.cajan_25510.t">
    <property type="protein sequence ID" value="C.cajan_25510.t"/>
    <property type="gene ID" value="C.cajan_25510"/>
</dbReference>
<dbReference type="Proteomes" id="UP000075243">
    <property type="component" value="Unassembled WGS sequence"/>
</dbReference>
<gene>
    <name evidence="1" type="ORF">KK1_025944</name>
</gene>